<evidence type="ECO:0000259" key="8">
    <source>
        <dbReference type="SMART" id="SM00813"/>
    </source>
</evidence>
<comment type="catalytic activity">
    <reaction evidence="1">
        <text>Hydrolysis of terminal non-reducing alpha-L-arabinofuranoside residues in alpha-L-arabinosides.</text>
        <dbReference type="EC" id="3.2.1.55"/>
    </reaction>
</comment>
<dbReference type="GO" id="GO:0000272">
    <property type="term" value="P:polysaccharide catabolic process"/>
    <property type="evidence" value="ECO:0007669"/>
    <property type="project" value="TreeGrafter"/>
</dbReference>
<dbReference type="AlphaFoldDB" id="A0A1T5AAI8"/>
<evidence type="ECO:0000256" key="6">
    <source>
        <dbReference type="ARBA" id="ARBA00023277"/>
    </source>
</evidence>
<gene>
    <name evidence="9" type="ORF">SAMN03080601_00182</name>
</gene>
<evidence type="ECO:0000313" key="10">
    <source>
        <dbReference type="Proteomes" id="UP000191055"/>
    </source>
</evidence>
<dbReference type="Pfam" id="PF06964">
    <property type="entry name" value="Alpha-L-AF_C"/>
    <property type="match status" value="1"/>
</dbReference>
<organism evidence="9 10">
    <name type="scientific">Alkalitalea saponilacus</name>
    <dbReference type="NCBI Taxonomy" id="889453"/>
    <lineage>
        <taxon>Bacteria</taxon>
        <taxon>Pseudomonadati</taxon>
        <taxon>Bacteroidota</taxon>
        <taxon>Bacteroidia</taxon>
        <taxon>Marinilabiliales</taxon>
        <taxon>Marinilabiliaceae</taxon>
        <taxon>Alkalitalea</taxon>
    </lineage>
</organism>
<dbReference type="PANTHER" id="PTHR43576">
    <property type="entry name" value="ALPHA-L-ARABINOFURANOSIDASE C-RELATED"/>
    <property type="match status" value="1"/>
</dbReference>
<dbReference type="SUPFAM" id="SSF51011">
    <property type="entry name" value="Glycosyl hydrolase domain"/>
    <property type="match status" value="1"/>
</dbReference>
<keyword evidence="7" id="KW-0326">Glycosidase</keyword>
<evidence type="ECO:0000256" key="5">
    <source>
        <dbReference type="ARBA" id="ARBA00022801"/>
    </source>
</evidence>
<dbReference type="STRING" id="889453.SAMN03080601_00182"/>
<sequence length="536" mass="59635">MKMMKFIEINKAFMIAFLFVLGYSINVNSSMAQGNSPVKITINPDEEGPVINRNIFGHFAEHLGFGIYGGIWVGPDSHIPNTRGIRNDVVEALKEIKVPNVRWPGGCFADRYHWREGIGTPEERRVRINVSWGGAVEPNTFGSHEFFDFLNQIGSEAFVSANVGSGSVKDASDWLEYLTATGTALGDERARNGNPEPYGVLFWGIGNETWGCGGPFTPEEYITELKRHLTFTSNYNPNVNTQFVAVGPDSFDEYSFGYTEAIMEAWADRTWTWDIQGLAIHNYTRGGWPAEIPATGFNELQYAEVIEEALGMDQYIANNRAIMDKYDPDTEVSILVSEWGSWLAPTEGTEPGFLIQQNSQRDAVIAALNFNIFTRHAERVHGANLAQMVNVLQSVIHTEDEKMVLTPTYHAFRMYVPFQDATRLAINFDPGVYQVGDISLPQVDAIAAKGKDGQIYVAITNIDPNNRASFDLSLDGYSIRNVKGETLYANAIDAVNTFENPNNVKPKEIKAQASRNKVSVTVQPQSVTILSITTRN</sequence>
<dbReference type="PANTHER" id="PTHR43576:SF2">
    <property type="entry name" value="INTRACELLULAR EXO-ALPHA-L-ARABINOFURANOSIDASE 2"/>
    <property type="match status" value="1"/>
</dbReference>
<evidence type="ECO:0000256" key="3">
    <source>
        <dbReference type="ARBA" id="ARBA00011165"/>
    </source>
</evidence>
<dbReference type="EC" id="3.2.1.55" evidence="4"/>
<dbReference type="Gene3D" id="2.60.40.1180">
    <property type="entry name" value="Golgi alpha-mannosidase II"/>
    <property type="match status" value="1"/>
</dbReference>
<dbReference type="Proteomes" id="UP000191055">
    <property type="component" value="Unassembled WGS sequence"/>
</dbReference>
<evidence type="ECO:0000256" key="1">
    <source>
        <dbReference type="ARBA" id="ARBA00001462"/>
    </source>
</evidence>
<evidence type="ECO:0000256" key="2">
    <source>
        <dbReference type="ARBA" id="ARBA00007186"/>
    </source>
</evidence>
<evidence type="ECO:0000256" key="7">
    <source>
        <dbReference type="ARBA" id="ARBA00023295"/>
    </source>
</evidence>
<comment type="subunit">
    <text evidence="3">Homohexamer; trimer of dimers.</text>
</comment>
<evidence type="ECO:0000256" key="4">
    <source>
        <dbReference type="ARBA" id="ARBA00012670"/>
    </source>
</evidence>
<dbReference type="InterPro" id="IPR010720">
    <property type="entry name" value="Alpha-L-AF_C"/>
</dbReference>
<proteinExistence type="inferred from homology"/>
<dbReference type="OrthoDB" id="9758333at2"/>
<dbReference type="GO" id="GO:0046556">
    <property type="term" value="F:alpha-L-arabinofuranosidase activity"/>
    <property type="evidence" value="ECO:0007669"/>
    <property type="project" value="UniProtKB-EC"/>
</dbReference>
<dbReference type="InterPro" id="IPR055235">
    <property type="entry name" value="ASD1_cat"/>
</dbReference>
<protein>
    <recommendedName>
        <fullName evidence="4">non-reducing end alpha-L-arabinofuranosidase</fullName>
        <ecNumber evidence="4">3.2.1.55</ecNumber>
    </recommendedName>
</protein>
<evidence type="ECO:0000313" key="9">
    <source>
        <dbReference type="EMBL" id="SKB32022.1"/>
    </source>
</evidence>
<dbReference type="Pfam" id="PF22848">
    <property type="entry name" value="ASD1_dom"/>
    <property type="match status" value="1"/>
</dbReference>
<dbReference type="InterPro" id="IPR013780">
    <property type="entry name" value="Glyco_hydro_b"/>
</dbReference>
<keyword evidence="10" id="KW-1185">Reference proteome</keyword>
<dbReference type="EMBL" id="FUYV01000001">
    <property type="protein sequence ID" value="SKB32022.1"/>
    <property type="molecule type" value="Genomic_DNA"/>
</dbReference>
<comment type="similarity">
    <text evidence="2">Belongs to the glycosyl hydrolase 51 family.</text>
</comment>
<reference evidence="10" key="1">
    <citation type="submission" date="2017-02" db="EMBL/GenBank/DDBJ databases">
        <authorList>
            <person name="Varghese N."/>
            <person name="Submissions S."/>
        </authorList>
    </citation>
    <scope>NUCLEOTIDE SEQUENCE [LARGE SCALE GENOMIC DNA]</scope>
    <source>
        <strain evidence="10">DSM 24412</strain>
    </source>
</reference>
<dbReference type="InterPro" id="IPR017853">
    <property type="entry name" value="GH"/>
</dbReference>
<name>A0A1T5AAI8_9BACT</name>
<dbReference type="SMART" id="SM00813">
    <property type="entry name" value="Alpha-L-AF_C"/>
    <property type="match status" value="1"/>
</dbReference>
<dbReference type="SUPFAM" id="SSF51445">
    <property type="entry name" value="(Trans)glycosidases"/>
    <property type="match status" value="1"/>
</dbReference>
<keyword evidence="6" id="KW-0119">Carbohydrate metabolism</keyword>
<feature type="domain" description="Alpha-L-arabinofuranosidase C-terminal" evidence="8">
    <location>
        <begin position="337"/>
        <end position="526"/>
    </location>
</feature>
<dbReference type="GO" id="GO:0046373">
    <property type="term" value="P:L-arabinose metabolic process"/>
    <property type="evidence" value="ECO:0007669"/>
    <property type="project" value="InterPro"/>
</dbReference>
<dbReference type="Gene3D" id="3.20.20.80">
    <property type="entry name" value="Glycosidases"/>
    <property type="match status" value="1"/>
</dbReference>
<dbReference type="KEGG" id="asx:CDL62_06275"/>
<accession>A0A1T5AAI8</accession>
<keyword evidence="5" id="KW-0378">Hydrolase</keyword>